<proteinExistence type="inferred from homology"/>
<comment type="similarity">
    <text evidence="3 5">Belongs to the heme-copper respiratory oxidase family.</text>
</comment>
<keyword evidence="5 6" id="KW-0812">Transmembrane</keyword>
<feature type="transmembrane region" description="Helical" evidence="6">
    <location>
        <begin position="125"/>
        <end position="146"/>
    </location>
</feature>
<dbReference type="PRINTS" id="PR01165">
    <property type="entry name" value="CYCOXIDASEI"/>
</dbReference>
<accession>A0A3P6HD53</accession>
<dbReference type="GO" id="GO:0046872">
    <property type="term" value="F:metal ion binding"/>
    <property type="evidence" value="ECO:0007669"/>
    <property type="project" value="UniProtKB-KW"/>
</dbReference>
<feature type="transmembrane region" description="Helical" evidence="6">
    <location>
        <begin position="46"/>
        <end position="69"/>
    </location>
</feature>
<keyword evidence="5" id="KW-0679">Respiratory chain</keyword>
<evidence type="ECO:0000256" key="2">
    <source>
        <dbReference type="ARBA" id="ARBA00004673"/>
    </source>
</evidence>
<dbReference type="UniPathway" id="UPA00705"/>
<keyword evidence="5" id="KW-0349">Heme</keyword>
<dbReference type="GO" id="GO:0004129">
    <property type="term" value="F:cytochrome-c oxidase activity"/>
    <property type="evidence" value="ECO:0007669"/>
    <property type="project" value="UniProtKB-EC"/>
</dbReference>
<comment type="catalytic activity">
    <reaction evidence="5">
        <text>4 Fe(II)-[cytochrome c] + O2 + 8 H(+)(in) = 4 Fe(III)-[cytochrome c] + 2 H2O + 4 H(+)(out)</text>
        <dbReference type="Rhea" id="RHEA:11436"/>
        <dbReference type="Rhea" id="RHEA-COMP:10350"/>
        <dbReference type="Rhea" id="RHEA-COMP:14399"/>
        <dbReference type="ChEBI" id="CHEBI:15377"/>
        <dbReference type="ChEBI" id="CHEBI:15378"/>
        <dbReference type="ChEBI" id="CHEBI:15379"/>
        <dbReference type="ChEBI" id="CHEBI:29033"/>
        <dbReference type="ChEBI" id="CHEBI:29034"/>
        <dbReference type="EC" id="7.1.1.9"/>
    </reaction>
</comment>
<evidence type="ECO:0000256" key="1">
    <source>
        <dbReference type="ARBA" id="ARBA00001971"/>
    </source>
</evidence>
<dbReference type="GO" id="GO:0015990">
    <property type="term" value="P:electron transport coupled proton transport"/>
    <property type="evidence" value="ECO:0007669"/>
    <property type="project" value="TreeGrafter"/>
</dbReference>
<keyword evidence="5" id="KW-0408">Iron</keyword>
<evidence type="ECO:0000313" key="8">
    <source>
        <dbReference type="EMBL" id="VDD78770.1"/>
    </source>
</evidence>
<protein>
    <recommendedName>
        <fullName evidence="4 5">Cytochrome c oxidase subunit 1</fullName>
        <ecNumber evidence="5">7.1.1.9</ecNumber>
    </recommendedName>
</protein>
<dbReference type="OrthoDB" id="6113578at2759"/>
<comment type="cofactor">
    <cofactor evidence="1">
        <name>heme</name>
        <dbReference type="ChEBI" id="CHEBI:30413"/>
    </cofactor>
</comment>
<dbReference type="PROSITE" id="PS50855">
    <property type="entry name" value="COX1"/>
    <property type="match status" value="1"/>
</dbReference>
<feature type="transmembrane region" description="Helical" evidence="6">
    <location>
        <begin position="6"/>
        <end position="25"/>
    </location>
</feature>
<feature type="transmembrane region" description="Helical" evidence="6">
    <location>
        <begin position="89"/>
        <end position="113"/>
    </location>
</feature>
<keyword evidence="5 6" id="KW-0472">Membrane</keyword>
<feature type="domain" description="Cytochrome oxidase subunit I profile" evidence="7">
    <location>
        <begin position="1"/>
        <end position="85"/>
    </location>
</feature>
<dbReference type="EMBL" id="UXSR01002266">
    <property type="protein sequence ID" value="VDD78770.1"/>
    <property type="molecule type" value="Genomic_DNA"/>
</dbReference>
<keyword evidence="5" id="KW-0496">Mitochondrion</keyword>
<organism evidence="8 9">
    <name type="scientific">Mesocestoides corti</name>
    <name type="common">Flatworm</name>
    <dbReference type="NCBI Taxonomy" id="53468"/>
    <lineage>
        <taxon>Eukaryota</taxon>
        <taxon>Metazoa</taxon>
        <taxon>Spiralia</taxon>
        <taxon>Lophotrochozoa</taxon>
        <taxon>Platyhelminthes</taxon>
        <taxon>Cestoda</taxon>
        <taxon>Eucestoda</taxon>
        <taxon>Cyclophyllidea</taxon>
        <taxon>Mesocestoididae</taxon>
        <taxon>Mesocestoides</taxon>
    </lineage>
</organism>
<feature type="transmembrane region" description="Helical" evidence="6">
    <location>
        <begin position="152"/>
        <end position="185"/>
    </location>
</feature>
<dbReference type="EC" id="7.1.1.9" evidence="5"/>
<dbReference type="AlphaFoldDB" id="A0A3P6HD53"/>
<keyword evidence="5" id="KW-0479">Metal-binding</keyword>
<comment type="pathway">
    <text evidence="2 5">Energy metabolism; oxidative phosphorylation.</text>
</comment>
<dbReference type="SUPFAM" id="SSF81442">
    <property type="entry name" value="Cytochrome c oxidase subunit I-like"/>
    <property type="match status" value="1"/>
</dbReference>
<dbReference type="GO" id="GO:0020037">
    <property type="term" value="F:heme binding"/>
    <property type="evidence" value="ECO:0007669"/>
    <property type="project" value="InterPro"/>
</dbReference>
<evidence type="ECO:0000259" key="7">
    <source>
        <dbReference type="PROSITE" id="PS50855"/>
    </source>
</evidence>
<evidence type="ECO:0000313" key="9">
    <source>
        <dbReference type="Proteomes" id="UP000267029"/>
    </source>
</evidence>
<dbReference type="InterPro" id="IPR036927">
    <property type="entry name" value="Cyt_c_oxase-like_su1_sf"/>
</dbReference>
<dbReference type="PANTHER" id="PTHR10422:SF18">
    <property type="entry name" value="CYTOCHROME C OXIDASE SUBUNIT 1"/>
    <property type="match status" value="1"/>
</dbReference>
<comment type="function">
    <text evidence="5">Component of the cytochrome c oxidase, the last enzyme in the mitochondrial electron transport chain which drives oxidative phosphorylation. The respiratory chain contains 3 multisubunit complexes succinate dehydrogenase (complex II, CII), ubiquinol-cytochrome c oxidoreductase (cytochrome b-c1 complex, complex III, CIII) and cytochrome c oxidase (complex IV, CIV), that cooperate to transfer electrons derived from NADH and succinate to molecular oxygen, creating an electrochemical gradient over the inner membrane that drives transmembrane transport and the ATP synthase. Cytochrome c oxidase is the component of the respiratory chain that catalyzes the reduction of oxygen to water. Electrons originating from reduced cytochrome c in the intermembrane space (IMS) are transferred via the dinuclear copper A center (CU(A)) of subunit 2 and heme A of subunit 1 to the active site in subunit 1, a binuclear center (BNC) formed by heme A3 and copper B (CU(B)). The BNC reduces molecular oxygen to 2 water molecules using 4 electrons from cytochrome c in the IMS and 4 protons from the mitochondrial matrix.</text>
</comment>
<dbReference type="STRING" id="53468.A0A3P6HD53"/>
<keyword evidence="5" id="KW-0999">Mitochondrion inner membrane</keyword>
<dbReference type="InterPro" id="IPR000883">
    <property type="entry name" value="Cyt_C_Oxase_1"/>
</dbReference>
<dbReference type="Proteomes" id="UP000267029">
    <property type="component" value="Unassembled WGS sequence"/>
</dbReference>
<keyword evidence="5" id="KW-0813">Transport</keyword>
<keyword evidence="5" id="KW-0249">Electron transport</keyword>
<comment type="subcellular location">
    <subcellularLocation>
        <location evidence="5">Mitochondrion inner membrane</location>
        <topology evidence="5">Multi-pass membrane protein</topology>
    </subcellularLocation>
</comment>
<sequence>MLYTLLGIWSGFVGLSFSLLIRINFLEPYYKVVSLDCYKFLVTKHGIIMIFFFLMPVLIGGFGNYLLPLLGGLSDLNLPRLKALSGVDFLMFSLHLAGVSSIFSSINFICTLYSVLSSSIMSRTSIVYVLILPGFGIISHVCLRLGGNFDIFGFYGLLFAMFSIVCLGSILSFIVLFTFGGVTGIVLSACLSLKKCLLQCNCIVSKIGFNLCFFPMHYFGLCGLPRRVCVYDNKVIGFYGLSRFVTNLILRPVAYHNEFLVMLFSILCYQVDVYKFCW</sequence>
<dbReference type="PANTHER" id="PTHR10422">
    <property type="entry name" value="CYTOCHROME C OXIDASE SUBUNIT 1"/>
    <property type="match status" value="1"/>
</dbReference>
<name>A0A3P6HD53_MESCO</name>
<evidence type="ECO:0000256" key="4">
    <source>
        <dbReference type="ARBA" id="ARBA00015947"/>
    </source>
</evidence>
<evidence type="ECO:0000256" key="6">
    <source>
        <dbReference type="SAM" id="Phobius"/>
    </source>
</evidence>
<dbReference type="GO" id="GO:0006123">
    <property type="term" value="P:mitochondrial electron transport, cytochrome c to oxygen"/>
    <property type="evidence" value="ECO:0007669"/>
    <property type="project" value="TreeGrafter"/>
</dbReference>
<dbReference type="Pfam" id="PF00115">
    <property type="entry name" value="COX1"/>
    <property type="match status" value="1"/>
</dbReference>
<dbReference type="GO" id="GO:0005743">
    <property type="term" value="C:mitochondrial inner membrane"/>
    <property type="evidence" value="ECO:0007669"/>
    <property type="project" value="UniProtKB-SubCell"/>
</dbReference>
<keyword evidence="9" id="KW-1185">Reference proteome</keyword>
<keyword evidence="6" id="KW-1133">Transmembrane helix</keyword>
<dbReference type="Gene3D" id="1.20.210.10">
    <property type="entry name" value="Cytochrome c oxidase-like, subunit I domain"/>
    <property type="match status" value="2"/>
</dbReference>
<reference evidence="8 9" key="1">
    <citation type="submission" date="2018-10" db="EMBL/GenBank/DDBJ databases">
        <authorList>
            <consortium name="Pathogen Informatics"/>
        </authorList>
    </citation>
    <scope>NUCLEOTIDE SEQUENCE [LARGE SCALE GENOMIC DNA]</scope>
</reference>
<gene>
    <name evidence="8" type="ORF">MCOS_LOCUS4773</name>
</gene>
<evidence type="ECO:0000256" key="5">
    <source>
        <dbReference type="RuleBase" id="RU000369"/>
    </source>
</evidence>
<evidence type="ECO:0000256" key="3">
    <source>
        <dbReference type="ARBA" id="ARBA00009578"/>
    </source>
</evidence>
<keyword evidence="5" id="KW-0186">Copper</keyword>
<dbReference type="InterPro" id="IPR023616">
    <property type="entry name" value="Cyt_c_oxase-like_su1_dom"/>
</dbReference>